<dbReference type="EMBL" id="GBHO01019930">
    <property type="protein sequence ID" value="JAG23674.1"/>
    <property type="molecule type" value="Transcribed_RNA"/>
</dbReference>
<reference evidence="3" key="1">
    <citation type="journal article" date="2014" name="PLoS ONE">
        <title>Transcriptome-Based Identification of ABC Transporters in the Western Tarnished Plant Bug Lygus hesperus.</title>
        <authorList>
            <person name="Hull J.J."/>
            <person name="Chaney K."/>
            <person name="Geib S.M."/>
            <person name="Fabrick J.A."/>
            <person name="Brent C.S."/>
            <person name="Walsh D."/>
            <person name="Lavine L.C."/>
        </authorList>
    </citation>
    <scope>NUCLEOTIDE SEQUENCE</scope>
</reference>
<accession>A0A0A9XUT8</accession>
<reference evidence="3" key="2">
    <citation type="submission" date="2014-07" db="EMBL/GenBank/DDBJ databases">
        <authorList>
            <person name="Hull J."/>
        </authorList>
    </citation>
    <scope>NUCLEOTIDE SEQUENCE</scope>
</reference>
<dbReference type="Gene3D" id="3.30.420.10">
    <property type="entry name" value="Ribonuclease H-like superfamily/Ribonuclease H"/>
    <property type="match status" value="1"/>
</dbReference>
<dbReference type="PANTHER" id="PTHR47331">
    <property type="entry name" value="PHD-TYPE DOMAIN-CONTAINING PROTEIN"/>
    <property type="match status" value="1"/>
</dbReference>
<feature type="non-terminal residue" evidence="3">
    <location>
        <position position="1"/>
    </location>
</feature>
<sequence length="264" mass="29579">GLPSVVWSDNGRNFLGASNELARLKSLINTPDHQNVVISEAAKRSIEWHFIPPRAPHFGGLWEAAVRSTKQLLRRMLRNEVLDMDVFRSFAAQISAVLNSRPLSAISCSPNDLSVLTPGHFLAFRPLTAPPIDPGITERISVKGRWQKAQYLLQHFWTQWKKEYLLDIQARSKWQDSSKPAAKVGDIVLIMDDNQPPLKWTLGRISSLQPGSDGCPRVANVKTQYGLIQRLVRKLCPLISDPEPSANQNEGPGEETTDTDRETQ</sequence>
<gene>
    <name evidence="3" type="primary">RAD59</name>
    <name evidence="3" type="ORF">CM83_101642</name>
</gene>
<dbReference type="InterPro" id="IPR040676">
    <property type="entry name" value="DUF5641"/>
</dbReference>
<name>A0A0A9XUT8_LYGHE</name>
<feature type="domain" description="Integrase catalytic" evidence="2">
    <location>
        <begin position="1"/>
        <end position="126"/>
    </location>
</feature>
<evidence type="ECO:0000313" key="3">
    <source>
        <dbReference type="EMBL" id="JAG23674.1"/>
    </source>
</evidence>
<dbReference type="AlphaFoldDB" id="A0A0A9XUT8"/>
<dbReference type="InterPro" id="IPR012337">
    <property type="entry name" value="RNaseH-like_sf"/>
</dbReference>
<organism evidence="3">
    <name type="scientific">Lygus hesperus</name>
    <name type="common">Western plant bug</name>
    <dbReference type="NCBI Taxonomy" id="30085"/>
    <lineage>
        <taxon>Eukaryota</taxon>
        <taxon>Metazoa</taxon>
        <taxon>Ecdysozoa</taxon>
        <taxon>Arthropoda</taxon>
        <taxon>Hexapoda</taxon>
        <taxon>Insecta</taxon>
        <taxon>Pterygota</taxon>
        <taxon>Neoptera</taxon>
        <taxon>Paraneoptera</taxon>
        <taxon>Hemiptera</taxon>
        <taxon>Heteroptera</taxon>
        <taxon>Panheteroptera</taxon>
        <taxon>Cimicomorpha</taxon>
        <taxon>Miridae</taxon>
        <taxon>Mirini</taxon>
        <taxon>Lygus</taxon>
    </lineage>
</organism>
<dbReference type="SUPFAM" id="SSF53098">
    <property type="entry name" value="Ribonuclease H-like"/>
    <property type="match status" value="1"/>
</dbReference>
<dbReference type="InterPro" id="IPR036397">
    <property type="entry name" value="RNaseH_sf"/>
</dbReference>
<dbReference type="GO" id="GO:0003676">
    <property type="term" value="F:nucleic acid binding"/>
    <property type="evidence" value="ECO:0007669"/>
    <property type="project" value="InterPro"/>
</dbReference>
<protein>
    <submittedName>
        <fullName evidence="3">DNA repair protein RAD59</fullName>
    </submittedName>
</protein>
<evidence type="ECO:0000256" key="1">
    <source>
        <dbReference type="SAM" id="MobiDB-lite"/>
    </source>
</evidence>
<dbReference type="PROSITE" id="PS50994">
    <property type="entry name" value="INTEGRASE"/>
    <property type="match status" value="1"/>
</dbReference>
<proteinExistence type="predicted"/>
<dbReference type="InterPro" id="IPR001584">
    <property type="entry name" value="Integrase_cat-core"/>
</dbReference>
<dbReference type="Pfam" id="PF18701">
    <property type="entry name" value="DUF5641"/>
    <property type="match status" value="1"/>
</dbReference>
<feature type="region of interest" description="Disordered" evidence="1">
    <location>
        <begin position="239"/>
        <end position="264"/>
    </location>
</feature>
<dbReference type="GO" id="GO:0015074">
    <property type="term" value="P:DNA integration"/>
    <property type="evidence" value="ECO:0007669"/>
    <property type="project" value="InterPro"/>
</dbReference>
<evidence type="ECO:0000259" key="2">
    <source>
        <dbReference type="PROSITE" id="PS50994"/>
    </source>
</evidence>